<evidence type="ECO:0000256" key="1">
    <source>
        <dbReference type="ARBA" id="ARBA00023015"/>
    </source>
</evidence>
<keyword evidence="4" id="KW-0863">Zinc-finger</keyword>
<gene>
    <name evidence="7" type="ORF">MENT_LOCUS17891</name>
</gene>
<feature type="signal peptide" evidence="5">
    <location>
        <begin position="1"/>
        <end position="22"/>
    </location>
</feature>
<organism evidence="7 8">
    <name type="scientific">Meloidogyne enterolobii</name>
    <name type="common">Root-knot nematode worm</name>
    <name type="synonym">Meloidogyne mayaguensis</name>
    <dbReference type="NCBI Taxonomy" id="390850"/>
    <lineage>
        <taxon>Eukaryota</taxon>
        <taxon>Metazoa</taxon>
        <taxon>Ecdysozoa</taxon>
        <taxon>Nematoda</taxon>
        <taxon>Chromadorea</taxon>
        <taxon>Rhabditida</taxon>
        <taxon>Tylenchina</taxon>
        <taxon>Tylenchomorpha</taxon>
        <taxon>Tylenchoidea</taxon>
        <taxon>Meloidogynidae</taxon>
        <taxon>Meloidogyninae</taxon>
        <taxon>Meloidogyne</taxon>
    </lineage>
</organism>
<keyword evidence="2" id="KW-0804">Transcription</keyword>
<keyword evidence="5" id="KW-0732">Signal</keyword>
<keyword evidence="4" id="KW-0479">Metal-binding</keyword>
<dbReference type="GO" id="GO:0006355">
    <property type="term" value="P:regulation of DNA-templated transcription"/>
    <property type="evidence" value="ECO:0007669"/>
    <property type="project" value="InterPro"/>
</dbReference>
<proteinExistence type="predicted"/>
<evidence type="ECO:0000256" key="5">
    <source>
        <dbReference type="SAM" id="SignalP"/>
    </source>
</evidence>
<accession>A0A6V7UXL6</accession>
<evidence type="ECO:0000256" key="3">
    <source>
        <dbReference type="ARBA" id="ARBA00023242"/>
    </source>
</evidence>
<dbReference type="AlphaFoldDB" id="A0A6V7UXL6"/>
<reference evidence="7 8" key="1">
    <citation type="submission" date="2020-08" db="EMBL/GenBank/DDBJ databases">
        <authorList>
            <person name="Koutsovoulos G."/>
            <person name="Danchin GJ E."/>
        </authorList>
    </citation>
    <scope>NUCLEOTIDE SEQUENCE [LARGE SCALE GENOMIC DNA]</scope>
</reference>
<dbReference type="EMBL" id="CAJEWN010000118">
    <property type="protein sequence ID" value="CAD2166520.1"/>
    <property type="molecule type" value="Genomic_DNA"/>
</dbReference>
<evidence type="ECO:0000313" key="8">
    <source>
        <dbReference type="Proteomes" id="UP000580250"/>
    </source>
</evidence>
<dbReference type="OrthoDB" id="515401at2759"/>
<evidence type="ECO:0000313" key="7">
    <source>
        <dbReference type="EMBL" id="CAD2166520.1"/>
    </source>
</evidence>
<evidence type="ECO:0000259" key="6">
    <source>
        <dbReference type="PROSITE" id="PS50114"/>
    </source>
</evidence>
<feature type="domain" description="GATA-type" evidence="6">
    <location>
        <begin position="218"/>
        <end position="255"/>
    </location>
</feature>
<keyword evidence="4" id="KW-0862">Zinc</keyword>
<feature type="chain" id="PRO_5028255436" description="GATA-type domain-containing protein" evidence="5">
    <location>
        <begin position="23"/>
        <end position="331"/>
    </location>
</feature>
<comment type="caution">
    <text evidence="7">The sequence shown here is derived from an EMBL/GenBank/DDBJ whole genome shotgun (WGS) entry which is preliminary data.</text>
</comment>
<name>A0A6V7UXL6_MELEN</name>
<dbReference type="GO" id="GO:0043565">
    <property type="term" value="F:sequence-specific DNA binding"/>
    <property type="evidence" value="ECO:0007669"/>
    <property type="project" value="InterPro"/>
</dbReference>
<dbReference type="Proteomes" id="UP000580250">
    <property type="component" value="Unassembled WGS sequence"/>
</dbReference>
<protein>
    <recommendedName>
        <fullName evidence="6">GATA-type domain-containing protein</fullName>
    </recommendedName>
</protein>
<sequence length="331" mass="40177">MIKLIIASCFYLLTLLNIKCDGRKVSIEVKIKDDWEEKREFIYLKNVELEERFVLKKIEKNNNKYDISYNYNIERFLHRTELYNEGNSYNVEISARSEYAEELKKKVLIYIANNKIIQNILIGFEKQVLSDKQFNKTKNNYYKTSILEETLEHIKPNKKELLKEIIENCENILLSGYWTEINLIGYKIELLEKQKVEYPNELYNRIIYIGNKINGIIEANKRHCFNCRDTQTIQWAKHLKENFLCHDCYRYKRRHEGKHRPMKFWLSSKEVYLFLNGKQFKYSVLRNYYGSLIFNSFFGSSLYRLKHFWRVYLNYLEKISTLGFYRVFSQK</sequence>
<dbReference type="Gene3D" id="3.30.50.10">
    <property type="entry name" value="Erythroid Transcription Factor GATA-1, subunit A"/>
    <property type="match status" value="1"/>
</dbReference>
<dbReference type="InterPro" id="IPR000679">
    <property type="entry name" value="Znf_GATA"/>
</dbReference>
<evidence type="ECO:0000256" key="2">
    <source>
        <dbReference type="ARBA" id="ARBA00023163"/>
    </source>
</evidence>
<dbReference type="PROSITE" id="PS50114">
    <property type="entry name" value="GATA_ZN_FINGER_2"/>
    <property type="match status" value="1"/>
</dbReference>
<dbReference type="InterPro" id="IPR013088">
    <property type="entry name" value="Znf_NHR/GATA"/>
</dbReference>
<dbReference type="SUPFAM" id="SSF57716">
    <property type="entry name" value="Glucocorticoid receptor-like (DNA-binding domain)"/>
    <property type="match status" value="1"/>
</dbReference>
<dbReference type="GO" id="GO:0008270">
    <property type="term" value="F:zinc ion binding"/>
    <property type="evidence" value="ECO:0007669"/>
    <property type="project" value="UniProtKB-KW"/>
</dbReference>
<evidence type="ECO:0000256" key="4">
    <source>
        <dbReference type="PROSITE-ProRule" id="PRU00094"/>
    </source>
</evidence>
<keyword evidence="1" id="KW-0805">Transcription regulation</keyword>
<keyword evidence="3" id="KW-0539">Nucleus</keyword>